<protein>
    <submittedName>
        <fullName evidence="1">Uncharacterized protein</fullName>
    </submittedName>
</protein>
<accession>A0A8H7SFG5</accession>
<sequence length="207" mass="23729">MDLYTSKINLILAVKTLSTAIPTLKFYPGELLSDSLDEDYKADGLIKLDDMEICLLETSGHYDLTDLPRFGYDHIKGSFGALTFLRKILKTWYFANVDTVRALKVFFIHARGKRVHLWSLEMSMQEVQVMGHITSSEIPVNATDAGKVLDLGNLIWKLKLNTEVEERTNLATFVQQDIQKPVRGSRYGLLLPEHLDYCHLKDCFQRF</sequence>
<feature type="non-terminal residue" evidence="1">
    <location>
        <position position="1"/>
    </location>
</feature>
<evidence type="ECO:0000313" key="1">
    <source>
        <dbReference type="EMBL" id="KAG2228685.1"/>
    </source>
</evidence>
<dbReference type="AlphaFoldDB" id="A0A8H7SFG5"/>
<keyword evidence="2" id="KW-1185">Reference proteome</keyword>
<evidence type="ECO:0000313" key="2">
    <source>
        <dbReference type="Proteomes" id="UP000613177"/>
    </source>
</evidence>
<dbReference type="Proteomes" id="UP000613177">
    <property type="component" value="Unassembled WGS sequence"/>
</dbReference>
<comment type="caution">
    <text evidence="1">The sequence shown here is derived from an EMBL/GenBank/DDBJ whole genome shotgun (WGS) entry which is preliminary data.</text>
</comment>
<organism evidence="1 2">
    <name type="scientific">Thamnidium elegans</name>
    <dbReference type="NCBI Taxonomy" id="101142"/>
    <lineage>
        <taxon>Eukaryota</taxon>
        <taxon>Fungi</taxon>
        <taxon>Fungi incertae sedis</taxon>
        <taxon>Mucoromycota</taxon>
        <taxon>Mucoromycotina</taxon>
        <taxon>Mucoromycetes</taxon>
        <taxon>Mucorales</taxon>
        <taxon>Mucorineae</taxon>
        <taxon>Mucoraceae</taxon>
        <taxon>Thamnidium</taxon>
    </lineage>
</organism>
<proteinExistence type="predicted"/>
<dbReference type="EMBL" id="JAEPRE010000381">
    <property type="protein sequence ID" value="KAG2228685.1"/>
    <property type="molecule type" value="Genomic_DNA"/>
</dbReference>
<name>A0A8H7SFG5_9FUNG</name>
<gene>
    <name evidence="1" type="ORF">INT48_005378</name>
</gene>
<reference evidence="1" key="1">
    <citation type="submission" date="2021-01" db="EMBL/GenBank/DDBJ databases">
        <title>Metabolic potential, ecology and presence of endohyphal bacteria is reflected in genomic diversity of Mucoromycotina.</title>
        <authorList>
            <person name="Muszewska A."/>
            <person name="Okrasinska A."/>
            <person name="Steczkiewicz K."/>
            <person name="Drgas O."/>
            <person name="Orlowska M."/>
            <person name="Perlinska-Lenart U."/>
            <person name="Aleksandrzak-Piekarczyk T."/>
            <person name="Szatraj K."/>
            <person name="Zielenkiewicz U."/>
            <person name="Pilsyk S."/>
            <person name="Malc E."/>
            <person name="Mieczkowski P."/>
            <person name="Kruszewska J.S."/>
            <person name="Biernat P."/>
            <person name="Pawlowska J."/>
        </authorList>
    </citation>
    <scope>NUCLEOTIDE SEQUENCE</scope>
    <source>
        <strain evidence="1">WA0000018081</strain>
    </source>
</reference>